<dbReference type="InterPro" id="IPR036179">
    <property type="entry name" value="Ig-like_dom_sf"/>
</dbReference>
<evidence type="ECO:0000313" key="4">
    <source>
        <dbReference type="Ensembl" id="ENSACAP00000025356.1"/>
    </source>
</evidence>
<dbReference type="Gene3D" id="2.60.40.10">
    <property type="entry name" value="Immunoglobulins"/>
    <property type="match status" value="1"/>
</dbReference>
<dbReference type="InterPro" id="IPR013783">
    <property type="entry name" value="Ig-like_fold"/>
</dbReference>
<dbReference type="InterPro" id="IPR003599">
    <property type="entry name" value="Ig_sub"/>
</dbReference>
<keyword evidence="1" id="KW-0732">Signal</keyword>
<sequence length="163" mass="18841">MKQQVKSLLHLREAIMGTSCFLAICLLKVGYSIAGISQTPSLVLQKGQDASLECTQTEEHERMFWYRQDAGLRLQFLYHFYFENLIEKGTLSNRFVANRPQTKRCNLNILLVERQDSAVYFCASSLNTALQSNPRLLQKLPHFRRAVAKPKAYTQWPFLLRGK</sequence>
<reference evidence="4" key="2">
    <citation type="submission" date="2025-08" db="UniProtKB">
        <authorList>
            <consortium name="Ensembl"/>
        </authorList>
    </citation>
    <scope>IDENTIFICATION</scope>
</reference>
<dbReference type="Proteomes" id="UP000001646">
    <property type="component" value="Unplaced"/>
</dbReference>
<accession>A0A803SQW6</accession>
<dbReference type="InParanoid" id="A0A803SQW6"/>
<dbReference type="PROSITE" id="PS50835">
    <property type="entry name" value="IG_LIKE"/>
    <property type="match status" value="1"/>
</dbReference>
<dbReference type="Pfam" id="PF07686">
    <property type="entry name" value="V-set"/>
    <property type="match status" value="1"/>
</dbReference>
<evidence type="ECO:0000313" key="5">
    <source>
        <dbReference type="Proteomes" id="UP000001646"/>
    </source>
</evidence>
<dbReference type="SUPFAM" id="SSF48726">
    <property type="entry name" value="Immunoglobulin"/>
    <property type="match status" value="1"/>
</dbReference>
<dbReference type="InterPro" id="IPR007110">
    <property type="entry name" value="Ig-like_dom"/>
</dbReference>
<keyword evidence="2" id="KW-0391">Immunity</keyword>
<dbReference type="SMART" id="SM00409">
    <property type="entry name" value="IG"/>
    <property type="match status" value="1"/>
</dbReference>
<evidence type="ECO:0000259" key="3">
    <source>
        <dbReference type="PROSITE" id="PS50835"/>
    </source>
</evidence>
<evidence type="ECO:0000256" key="1">
    <source>
        <dbReference type="ARBA" id="ARBA00022729"/>
    </source>
</evidence>
<dbReference type="GO" id="GO:0005886">
    <property type="term" value="C:plasma membrane"/>
    <property type="evidence" value="ECO:0000318"/>
    <property type="project" value="GO_Central"/>
</dbReference>
<proteinExistence type="predicted"/>
<dbReference type="GO" id="GO:0002376">
    <property type="term" value="P:immune system process"/>
    <property type="evidence" value="ECO:0007669"/>
    <property type="project" value="UniProtKB-KW"/>
</dbReference>
<dbReference type="Ensembl" id="ENSACAT00000036993.1">
    <property type="protein sequence ID" value="ENSACAP00000025356.1"/>
    <property type="gene ID" value="ENSACAG00000041832.1"/>
</dbReference>
<feature type="domain" description="Ig-like" evidence="3">
    <location>
        <begin position="34"/>
        <end position="138"/>
    </location>
</feature>
<dbReference type="GO" id="GO:0007166">
    <property type="term" value="P:cell surface receptor signaling pathway"/>
    <property type="evidence" value="ECO:0000318"/>
    <property type="project" value="GO_Central"/>
</dbReference>
<dbReference type="InterPro" id="IPR050413">
    <property type="entry name" value="TCR_beta_variable"/>
</dbReference>
<dbReference type="PANTHER" id="PTHR23268">
    <property type="entry name" value="T-CELL RECEPTOR BETA CHAIN"/>
    <property type="match status" value="1"/>
</dbReference>
<keyword evidence="5" id="KW-1185">Reference proteome</keyword>
<dbReference type="PANTHER" id="PTHR23268:SF14">
    <property type="entry name" value="T CELL RECEPTOR BETA VARIABLE 12-3-RELATED"/>
    <property type="match status" value="1"/>
</dbReference>
<evidence type="ECO:0000256" key="2">
    <source>
        <dbReference type="ARBA" id="ARBA00022859"/>
    </source>
</evidence>
<name>A0A803SQW6_ANOCA</name>
<dbReference type="InterPro" id="IPR013106">
    <property type="entry name" value="Ig_V-set"/>
</dbReference>
<dbReference type="AlphaFoldDB" id="A0A803SQW6"/>
<reference evidence="4" key="3">
    <citation type="submission" date="2025-09" db="UniProtKB">
        <authorList>
            <consortium name="Ensembl"/>
        </authorList>
    </citation>
    <scope>IDENTIFICATION</scope>
</reference>
<organism evidence="4 5">
    <name type="scientific">Anolis carolinensis</name>
    <name type="common">Green anole</name>
    <name type="synonym">American chameleon</name>
    <dbReference type="NCBI Taxonomy" id="28377"/>
    <lineage>
        <taxon>Eukaryota</taxon>
        <taxon>Metazoa</taxon>
        <taxon>Chordata</taxon>
        <taxon>Craniata</taxon>
        <taxon>Vertebrata</taxon>
        <taxon>Euteleostomi</taxon>
        <taxon>Lepidosauria</taxon>
        <taxon>Squamata</taxon>
        <taxon>Bifurcata</taxon>
        <taxon>Unidentata</taxon>
        <taxon>Episquamata</taxon>
        <taxon>Toxicofera</taxon>
        <taxon>Iguania</taxon>
        <taxon>Dactyloidae</taxon>
        <taxon>Anolis</taxon>
    </lineage>
</organism>
<reference evidence="4" key="1">
    <citation type="submission" date="2009-12" db="EMBL/GenBank/DDBJ databases">
        <title>The Genome Sequence of Anolis carolinensis (Green Anole Lizard).</title>
        <authorList>
            <consortium name="The Genome Sequencing Platform"/>
            <person name="Di Palma F."/>
            <person name="Alfoldi J."/>
            <person name="Heiman D."/>
            <person name="Young S."/>
            <person name="Grabherr M."/>
            <person name="Johnson J."/>
            <person name="Lander E.S."/>
            <person name="Lindblad-Toh K."/>
        </authorList>
    </citation>
    <scope>NUCLEOTIDE SEQUENCE [LARGE SCALE GENOMIC DNA]</scope>
    <source>
        <strain evidence="4">JBL SC #1</strain>
    </source>
</reference>
<dbReference type="GeneTree" id="ENSGT00940000162509"/>
<protein>
    <recommendedName>
        <fullName evidence="3">Ig-like domain-containing protein</fullName>
    </recommendedName>
</protein>